<organism evidence="2 3">
    <name type="scientific">Saccharopolyspora aridisoli</name>
    <dbReference type="NCBI Taxonomy" id="2530385"/>
    <lineage>
        <taxon>Bacteria</taxon>
        <taxon>Bacillati</taxon>
        <taxon>Actinomycetota</taxon>
        <taxon>Actinomycetes</taxon>
        <taxon>Pseudonocardiales</taxon>
        <taxon>Pseudonocardiaceae</taxon>
        <taxon>Saccharopolyspora</taxon>
    </lineage>
</organism>
<protein>
    <submittedName>
        <fullName evidence="2">Uncharacterized protein</fullName>
    </submittedName>
</protein>
<name>A0A4R4UUJ4_9PSEU</name>
<reference evidence="2 3" key="1">
    <citation type="submission" date="2019-03" db="EMBL/GenBank/DDBJ databases">
        <title>Draft genome sequences of novel Actinobacteria.</title>
        <authorList>
            <person name="Sahin N."/>
            <person name="Ay H."/>
            <person name="Saygin H."/>
        </authorList>
    </citation>
    <scope>NUCLEOTIDE SEQUENCE [LARGE SCALE GENOMIC DNA]</scope>
    <source>
        <strain evidence="2 3">16K404</strain>
    </source>
</reference>
<feature type="compositionally biased region" description="Low complexity" evidence="1">
    <location>
        <begin position="21"/>
        <end position="32"/>
    </location>
</feature>
<dbReference type="Proteomes" id="UP000294744">
    <property type="component" value="Unassembled WGS sequence"/>
</dbReference>
<sequence length="97" mass="10329">MIGPRAGARHGCTIRQELSARPVTSSSPVSTSRCKRRPFGLADRAFRPILDALAELSPEAAPNGGLDRQLVAWRERCGGPRPPVPALPKAVRACTAC</sequence>
<comment type="caution">
    <text evidence="2">The sequence shown here is derived from an EMBL/GenBank/DDBJ whole genome shotgun (WGS) entry which is preliminary data.</text>
</comment>
<dbReference type="RefSeq" id="WP_132622726.1">
    <property type="nucleotide sequence ID" value="NZ_SMKV01000012.1"/>
</dbReference>
<evidence type="ECO:0000313" key="2">
    <source>
        <dbReference type="EMBL" id="TDC92844.1"/>
    </source>
</evidence>
<keyword evidence="3" id="KW-1185">Reference proteome</keyword>
<evidence type="ECO:0000256" key="1">
    <source>
        <dbReference type="SAM" id="MobiDB-lite"/>
    </source>
</evidence>
<proteinExistence type="predicted"/>
<gene>
    <name evidence="2" type="ORF">E1161_12180</name>
</gene>
<evidence type="ECO:0000313" key="3">
    <source>
        <dbReference type="Proteomes" id="UP000294744"/>
    </source>
</evidence>
<dbReference type="OrthoDB" id="3210322at2"/>
<dbReference type="EMBL" id="SMKV01000012">
    <property type="protein sequence ID" value="TDC92844.1"/>
    <property type="molecule type" value="Genomic_DNA"/>
</dbReference>
<accession>A0A4R4UUJ4</accession>
<dbReference type="AlphaFoldDB" id="A0A4R4UUJ4"/>
<feature type="region of interest" description="Disordered" evidence="1">
    <location>
        <begin position="15"/>
        <end position="34"/>
    </location>
</feature>